<dbReference type="Proteomes" id="UP001198439">
    <property type="component" value="Unassembled WGS sequence"/>
</dbReference>
<dbReference type="RefSeq" id="WP_227279611.1">
    <property type="nucleotide sequence ID" value="NZ_JAJDKR010000016.1"/>
</dbReference>
<evidence type="ECO:0000256" key="1">
    <source>
        <dbReference type="SAM" id="MobiDB-lite"/>
    </source>
</evidence>
<dbReference type="AlphaFoldDB" id="A0AAW4VSZ1"/>
<dbReference type="EMBL" id="JAJDKZ010000017">
    <property type="protein sequence ID" value="MCB8610403.1"/>
    <property type="molecule type" value="Genomic_DNA"/>
</dbReference>
<feature type="region of interest" description="Disordered" evidence="1">
    <location>
        <begin position="1"/>
        <end position="28"/>
    </location>
</feature>
<reference evidence="2" key="1">
    <citation type="submission" date="2021-10" db="EMBL/GenBank/DDBJ databases">
        <title>Collection of gut derived symbiotic bacterial strains cultured from healthy donors.</title>
        <authorList>
            <person name="Lin H."/>
            <person name="Littmann E."/>
            <person name="Kohout C."/>
            <person name="Pamer E.G."/>
        </authorList>
    </citation>
    <scope>NUCLEOTIDE SEQUENCE</scope>
    <source>
        <strain evidence="2">DFI.4.48</strain>
    </source>
</reference>
<sequence length="84" mass="9814">MTADEKMDKLGLVNRSSESTPNYGHKDDEKYTEIEFRTPHYITPGGGNKRMKEVTIYFYPEEGIDFDVFMDAIKTKLKEMGWLK</sequence>
<name>A0AAW4VSZ1_9FIRM</name>
<accession>A0AAW4VSZ1</accession>
<organism evidence="2 3">
    <name type="scientific">Faecalibacillus faecis</name>
    <dbReference type="NCBI Taxonomy" id="1982628"/>
    <lineage>
        <taxon>Bacteria</taxon>
        <taxon>Bacillati</taxon>
        <taxon>Bacillota</taxon>
        <taxon>Erysipelotrichia</taxon>
        <taxon>Erysipelotrichales</taxon>
        <taxon>Coprobacillaceae</taxon>
        <taxon>Faecalibacillus</taxon>
    </lineage>
</organism>
<proteinExistence type="predicted"/>
<comment type="caution">
    <text evidence="2">The sequence shown here is derived from an EMBL/GenBank/DDBJ whole genome shotgun (WGS) entry which is preliminary data.</text>
</comment>
<protein>
    <submittedName>
        <fullName evidence="2">Uncharacterized protein</fullName>
    </submittedName>
</protein>
<evidence type="ECO:0000313" key="3">
    <source>
        <dbReference type="Proteomes" id="UP001198439"/>
    </source>
</evidence>
<evidence type="ECO:0000313" key="2">
    <source>
        <dbReference type="EMBL" id="MCB8610403.1"/>
    </source>
</evidence>
<gene>
    <name evidence="2" type="ORF">LJD69_07325</name>
</gene>